<dbReference type="InParanoid" id="G4VAC5"/>
<dbReference type="Proteomes" id="UP000008854">
    <property type="component" value="Unassembled WGS sequence"/>
</dbReference>
<accession>G4VAC5</accession>
<dbReference type="STRING" id="6183.G4VAC5"/>
<dbReference type="OrthoDB" id="102442at2759"/>
<evidence type="ECO:0000313" key="2">
    <source>
        <dbReference type="WBParaSite" id="Smp_104170.1"/>
    </source>
</evidence>
<reference evidence="2" key="2">
    <citation type="submission" date="2018-12" db="UniProtKB">
        <authorList>
            <consortium name="WormBaseParasite"/>
        </authorList>
    </citation>
    <scope>IDENTIFICATION</scope>
    <source>
        <strain evidence="2">Puerto Rican</strain>
    </source>
</reference>
<dbReference type="CTD" id="8340869"/>
<dbReference type="HOGENOM" id="CLU_2018054_0_0_1"/>
<protein>
    <submittedName>
        <fullName evidence="2">UBA domain-containing protein</fullName>
    </submittedName>
</protein>
<dbReference type="WBParaSite" id="Smp_104170.1">
    <property type="protein sequence ID" value="Smp_104170.1"/>
    <property type="gene ID" value="Smp_104170"/>
</dbReference>
<evidence type="ECO:0000313" key="1">
    <source>
        <dbReference type="Proteomes" id="UP000008854"/>
    </source>
</evidence>
<proteinExistence type="predicted"/>
<dbReference type="KEGG" id="smm:Smp_104170"/>
<keyword evidence="1" id="KW-1185">Reference proteome</keyword>
<dbReference type="RefSeq" id="XP_018648340.1">
    <property type="nucleotide sequence ID" value="XM_018793871.1"/>
</dbReference>
<name>G4VAC5_SCHMA</name>
<reference evidence="1" key="1">
    <citation type="journal article" date="2012" name="PLoS Negl. Trop. Dis.">
        <title>A systematically improved high quality genome and transcriptome of the human blood fluke Schistosoma mansoni.</title>
        <authorList>
            <person name="Protasio A.V."/>
            <person name="Tsai I.J."/>
            <person name="Babbage A."/>
            <person name="Nichol S."/>
            <person name="Hunt M."/>
            <person name="Aslett M.A."/>
            <person name="De Silva N."/>
            <person name="Velarde G.S."/>
            <person name="Anderson T.J."/>
            <person name="Clark R.C."/>
            <person name="Davidson C."/>
            <person name="Dillon G.P."/>
            <person name="Holroyd N.E."/>
            <person name="LoVerde P.T."/>
            <person name="Lloyd C."/>
            <person name="McQuillan J."/>
            <person name="Oliveira G."/>
            <person name="Otto T.D."/>
            <person name="Parker-Manuel S.J."/>
            <person name="Quail M.A."/>
            <person name="Wilson R.A."/>
            <person name="Zerlotini A."/>
            <person name="Dunne D.W."/>
            <person name="Berriman M."/>
        </authorList>
    </citation>
    <scope>NUCLEOTIDE SEQUENCE [LARGE SCALE GENOMIC DNA]</scope>
    <source>
        <strain evidence="1">Puerto Rican</strain>
    </source>
</reference>
<dbReference type="GeneID" id="8340869"/>
<dbReference type="AlphaFoldDB" id="G4VAC5"/>
<dbReference type="PhylomeDB" id="G4VAC5"/>
<organism evidence="1 2">
    <name type="scientific">Schistosoma mansoni</name>
    <name type="common">Blood fluke</name>
    <dbReference type="NCBI Taxonomy" id="6183"/>
    <lineage>
        <taxon>Eukaryota</taxon>
        <taxon>Metazoa</taxon>
        <taxon>Spiralia</taxon>
        <taxon>Lophotrochozoa</taxon>
        <taxon>Platyhelminthes</taxon>
        <taxon>Trematoda</taxon>
        <taxon>Digenea</taxon>
        <taxon>Strigeidida</taxon>
        <taxon>Schistosomatoidea</taxon>
        <taxon>Schistosomatidae</taxon>
        <taxon>Schistosoma</taxon>
    </lineage>
</organism>
<sequence>MRGGMNDTKMKANKRGKENPNLQIETKIIEIKLNFQSRLFDECEKLVEYGFTIEKAIEECKRAEYESRLSEELKSIRDQSASEFEGYKIQMERIFENKRGRLKSSANFGDEDASDRCFRLLLA</sequence>